<reference evidence="2" key="1">
    <citation type="journal article" date="2019" name="Int. J. Syst. Evol. Microbiol.">
        <title>The Global Catalogue of Microorganisms (GCM) 10K type strain sequencing project: providing services to taxonomists for standard genome sequencing and annotation.</title>
        <authorList>
            <consortium name="The Broad Institute Genomics Platform"/>
            <consortium name="The Broad Institute Genome Sequencing Center for Infectious Disease"/>
            <person name="Wu L."/>
            <person name="Ma J."/>
        </authorList>
    </citation>
    <scope>NUCLEOTIDE SEQUENCE [LARGE SCALE GENOMIC DNA]</scope>
    <source>
        <strain evidence="2">JCM 18326</strain>
    </source>
</reference>
<proteinExistence type="predicted"/>
<gene>
    <name evidence="1" type="ORF">GCM10023331_35800</name>
</gene>
<dbReference type="RefSeq" id="WP_345374317.1">
    <property type="nucleotide sequence ID" value="NZ_BAABJX010000058.1"/>
</dbReference>
<dbReference type="InterPro" id="IPR025345">
    <property type="entry name" value="DUF4249"/>
</dbReference>
<protein>
    <recommendedName>
        <fullName evidence="3">DUF4249 domain-containing protein</fullName>
    </recommendedName>
</protein>
<name>A0ABP9DKP9_9BACT</name>
<dbReference type="EMBL" id="BAABJX010000058">
    <property type="protein sequence ID" value="GAA4847931.1"/>
    <property type="molecule type" value="Genomic_DNA"/>
</dbReference>
<sequence>MIKKYIIPFLILPIGVLLGSCEDFFLKDIDVDDLPPYEKIMVVQGFISPQQDSIKIALKFTLPTWGLRNQPLSEEDQLALRSAVVTLKDEERSVSIPYVEAQGVYAISQEEFPLQEGTRYELTVERETQRLTASCEIPKSNNTLVISLSEREKENDPQYGYEPQYLRLTWEDTKDQVNYYNAYAYKNEYYTYYDELGNETQQAYQQRLTYSEGYTSDYLSDGRWLEVEVNYYGYGEGEIKGVLYSVDEHYYEYHQSVYNYTGDNPFAEPQNIYTNVEGDGTGIFCAYSYDSTAIPTIEVEGVEN</sequence>
<comment type="caution">
    <text evidence="1">The sequence shown here is derived from an EMBL/GenBank/DDBJ whole genome shotgun (WGS) entry which is preliminary data.</text>
</comment>
<organism evidence="1 2">
    <name type="scientific">Algivirga pacifica</name>
    <dbReference type="NCBI Taxonomy" id="1162670"/>
    <lineage>
        <taxon>Bacteria</taxon>
        <taxon>Pseudomonadati</taxon>
        <taxon>Bacteroidota</taxon>
        <taxon>Cytophagia</taxon>
        <taxon>Cytophagales</taxon>
        <taxon>Flammeovirgaceae</taxon>
        <taxon>Algivirga</taxon>
    </lineage>
</organism>
<evidence type="ECO:0008006" key="3">
    <source>
        <dbReference type="Google" id="ProtNLM"/>
    </source>
</evidence>
<dbReference type="Proteomes" id="UP001500298">
    <property type="component" value="Unassembled WGS sequence"/>
</dbReference>
<dbReference type="PROSITE" id="PS51257">
    <property type="entry name" value="PROKAR_LIPOPROTEIN"/>
    <property type="match status" value="1"/>
</dbReference>
<accession>A0ABP9DKP9</accession>
<evidence type="ECO:0000313" key="2">
    <source>
        <dbReference type="Proteomes" id="UP001500298"/>
    </source>
</evidence>
<evidence type="ECO:0000313" key="1">
    <source>
        <dbReference type="EMBL" id="GAA4847931.1"/>
    </source>
</evidence>
<keyword evidence="2" id="KW-1185">Reference proteome</keyword>
<dbReference type="Pfam" id="PF14054">
    <property type="entry name" value="DUF4249"/>
    <property type="match status" value="1"/>
</dbReference>